<dbReference type="Gene3D" id="3.40.1160.10">
    <property type="entry name" value="Acetylglutamate kinase-like"/>
    <property type="match status" value="1"/>
</dbReference>
<dbReference type="PROSITE" id="PS00324">
    <property type="entry name" value="ASPARTOKINASE"/>
    <property type="match status" value="1"/>
</dbReference>
<dbReference type="SUPFAM" id="SSF53633">
    <property type="entry name" value="Carbamate kinase-like"/>
    <property type="match status" value="1"/>
</dbReference>
<evidence type="ECO:0000259" key="13">
    <source>
        <dbReference type="PROSITE" id="PS51671"/>
    </source>
</evidence>
<dbReference type="FunFam" id="3.40.1160.10:FF:000002">
    <property type="entry name" value="Aspartokinase"/>
    <property type="match status" value="1"/>
</dbReference>
<dbReference type="NCBIfam" id="TIGR00657">
    <property type="entry name" value="asp_kinases"/>
    <property type="match status" value="1"/>
</dbReference>
<evidence type="ECO:0000256" key="5">
    <source>
        <dbReference type="ARBA" id="ARBA00022605"/>
    </source>
</evidence>
<evidence type="ECO:0000256" key="7">
    <source>
        <dbReference type="ARBA" id="ARBA00022737"/>
    </source>
</evidence>
<keyword evidence="9" id="KW-0418">Kinase</keyword>
<dbReference type="InterPro" id="IPR001341">
    <property type="entry name" value="Asp_kinase"/>
</dbReference>
<dbReference type="GO" id="GO:0005829">
    <property type="term" value="C:cytosol"/>
    <property type="evidence" value="ECO:0007669"/>
    <property type="project" value="TreeGrafter"/>
</dbReference>
<dbReference type="InterPro" id="IPR045865">
    <property type="entry name" value="ACT-like_dom_sf"/>
</dbReference>
<dbReference type="UniPathway" id="UPA00050">
    <property type="reaction ID" value="UER00461"/>
</dbReference>
<evidence type="ECO:0000256" key="12">
    <source>
        <dbReference type="ARBA" id="ARBA00047872"/>
    </source>
</evidence>
<comment type="pathway">
    <text evidence="2">Amino-acid biosynthesis; L-threonine biosynthesis; L-threonine from L-aspartate: step 1/5.</text>
</comment>
<dbReference type="GO" id="GO:0009088">
    <property type="term" value="P:threonine biosynthetic process"/>
    <property type="evidence" value="ECO:0007669"/>
    <property type="project" value="UniProtKB-UniPathway"/>
</dbReference>
<comment type="similarity">
    <text evidence="3">Belongs to the aspartokinase family.</text>
</comment>
<keyword evidence="6" id="KW-0808">Transferase</keyword>
<dbReference type="CDD" id="cd04261">
    <property type="entry name" value="AAK_AKii-LysC-BS"/>
    <property type="match status" value="1"/>
</dbReference>
<evidence type="ECO:0000256" key="11">
    <source>
        <dbReference type="ARBA" id="ARBA00023154"/>
    </source>
</evidence>
<dbReference type="CDD" id="cd04913">
    <property type="entry name" value="ACT_AKii-LysC-BS-like_1"/>
    <property type="match status" value="1"/>
</dbReference>
<dbReference type="Pfam" id="PF00696">
    <property type="entry name" value="AA_kinase"/>
    <property type="match status" value="1"/>
</dbReference>
<dbReference type="Gene3D" id="3.30.2130.10">
    <property type="entry name" value="VC0802-like"/>
    <property type="match status" value="1"/>
</dbReference>
<dbReference type="SUPFAM" id="SSF55021">
    <property type="entry name" value="ACT-like"/>
    <property type="match status" value="2"/>
</dbReference>
<evidence type="ECO:0000256" key="8">
    <source>
        <dbReference type="ARBA" id="ARBA00022741"/>
    </source>
</evidence>
<dbReference type="NCBIfam" id="TIGR00656">
    <property type="entry name" value="asp_kin_monofn"/>
    <property type="match status" value="1"/>
</dbReference>
<dbReference type="PROSITE" id="PS51671">
    <property type="entry name" value="ACT"/>
    <property type="match status" value="2"/>
</dbReference>
<keyword evidence="5" id="KW-0028">Amino-acid biosynthesis</keyword>
<evidence type="ECO:0000256" key="6">
    <source>
        <dbReference type="ARBA" id="ARBA00022679"/>
    </source>
</evidence>
<proteinExistence type="inferred from homology"/>
<dbReference type="GO" id="GO:0009090">
    <property type="term" value="P:homoserine biosynthetic process"/>
    <property type="evidence" value="ECO:0007669"/>
    <property type="project" value="TreeGrafter"/>
</dbReference>
<keyword evidence="7" id="KW-0677">Repeat</keyword>
<dbReference type="Pfam" id="PF01842">
    <property type="entry name" value="ACT"/>
    <property type="match status" value="1"/>
</dbReference>
<dbReference type="EMBL" id="UINC01007040">
    <property type="protein sequence ID" value="SVA31078.1"/>
    <property type="molecule type" value="Genomic_DNA"/>
</dbReference>
<reference evidence="14" key="1">
    <citation type="submission" date="2018-05" db="EMBL/GenBank/DDBJ databases">
        <authorList>
            <person name="Lanie J.A."/>
            <person name="Ng W.-L."/>
            <person name="Kazmierczak K.M."/>
            <person name="Andrzejewski T.M."/>
            <person name="Davidsen T.M."/>
            <person name="Wayne K.J."/>
            <person name="Tettelin H."/>
            <person name="Glass J.I."/>
            <person name="Rusch D."/>
            <person name="Podicherti R."/>
            <person name="Tsui H.-C.T."/>
            <person name="Winkler M.E."/>
        </authorList>
    </citation>
    <scope>NUCLEOTIDE SEQUENCE</scope>
</reference>
<dbReference type="GO" id="GO:0009089">
    <property type="term" value="P:lysine biosynthetic process via diaminopimelate"/>
    <property type="evidence" value="ECO:0007669"/>
    <property type="project" value="InterPro"/>
</dbReference>
<dbReference type="GO" id="GO:0004072">
    <property type="term" value="F:aspartate kinase activity"/>
    <property type="evidence" value="ECO:0007669"/>
    <property type="project" value="UniProtKB-EC"/>
</dbReference>
<dbReference type="UniPathway" id="UPA00051">
    <property type="reaction ID" value="UER00462"/>
</dbReference>
<evidence type="ECO:0000256" key="4">
    <source>
        <dbReference type="ARBA" id="ARBA00013059"/>
    </source>
</evidence>
<dbReference type="CDD" id="cd04936">
    <property type="entry name" value="ACT_AKii-LysC-BS-like_2"/>
    <property type="match status" value="1"/>
</dbReference>
<evidence type="ECO:0000256" key="1">
    <source>
        <dbReference type="ARBA" id="ARBA00004986"/>
    </source>
</evidence>
<evidence type="ECO:0000256" key="9">
    <source>
        <dbReference type="ARBA" id="ARBA00022777"/>
    </source>
</evidence>
<dbReference type="InterPro" id="IPR002912">
    <property type="entry name" value="ACT_dom"/>
</dbReference>
<dbReference type="FunFam" id="3.30.2130.10:FF:000001">
    <property type="entry name" value="Bifunctional aspartokinase/homoserine dehydrogenase"/>
    <property type="match status" value="1"/>
</dbReference>
<evidence type="ECO:0000256" key="2">
    <source>
        <dbReference type="ARBA" id="ARBA00005139"/>
    </source>
</evidence>
<dbReference type="Pfam" id="PF22468">
    <property type="entry name" value="ACT_9"/>
    <property type="match status" value="1"/>
</dbReference>
<evidence type="ECO:0000313" key="14">
    <source>
        <dbReference type="EMBL" id="SVA31078.1"/>
    </source>
</evidence>
<dbReference type="PANTHER" id="PTHR21499">
    <property type="entry name" value="ASPARTATE KINASE"/>
    <property type="match status" value="1"/>
</dbReference>
<feature type="domain" description="ACT" evidence="13">
    <location>
        <begin position="272"/>
        <end position="343"/>
    </location>
</feature>
<dbReference type="InterPro" id="IPR005260">
    <property type="entry name" value="Asp_kin_monofn"/>
</dbReference>
<dbReference type="InterPro" id="IPR036393">
    <property type="entry name" value="AceGlu_kinase-like_sf"/>
</dbReference>
<evidence type="ECO:0000256" key="10">
    <source>
        <dbReference type="ARBA" id="ARBA00022840"/>
    </source>
</evidence>
<protein>
    <recommendedName>
        <fullName evidence="4">aspartate kinase</fullName>
        <ecNumber evidence="4">2.7.2.4</ecNumber>
    </recommendedName>
</protein>
<dbReference type="PANTHER" id="PTHR21499:SF3">
    <property type="entry name" value="ASPARTOKINASE"/>
    <property type="match status" value="1"/>
</dbReference>
<comment type="pathway">
    <text evidence="1">Amino-acid biosynthesis; L-methionine biosynthesis via de novo pathway; L-homoserine from L-aspartate: step 1/3.</text>
</comment>
<dbReference type="InterPro" id="IPR041740">
    <property type="entry name" value="AKii-LysC-BS"/>
</dbReference>
<organism evidence="14">
    <name type="scientific">marine metagenome</name>
    <dbReference type="NCBI Taxonomy" id="408172"/>
    <lineage>
        <taxon>unclassified sequences</taxon>
        <taxon>metagenomes</taxon>
        <taxon>ecological metagenomes</taxon>
    </lineage>
</organism>
<dbReference type="InterPro" id="IPR054352">
    <property type="entry name" value="ACT_Aspartokinase"/>
</dbReference>
<keyword evidence="8" id="KW-0547">Nucleotide-binding</keyword>
<keyword evidence="11" id="KW-0457">Lysine biosynthesis</keyword>
<gene>
    <name evidence="14" type="ORF">METZ01_LOCUS83932</name>
</gene>
<dbReference type="InterPro" id="IPR001048">
    <property type="entry name" value="Asp/Glu/Uridylate_kinase"/>
</dbReference>
<dbReference type="PIRSF" id="PIRSF000726">
    <property type="entry name" value="Asp_kin"/>
    <property type="match status" value="1"/>
</dbReference>
<keyword evidence="10" id="KW-0067">ATP-binding</keyword>
<comment type="catalytic activity">
    <reaction evidence="12">
        <text>L-aspartate + ATP = 4-phospho-L-aspartate + ADP</text>
        <dbReference type="Rhea" id="RHEA:23776"/>
        <dbReference type="ChEBI" id="CHEBI:29991"/>
        <dbReference type="ChEBI" id="CHEBI:30616"/>
        <dbReference type="ChEBI" id="CHEBI:57535"/>
        <dbReference type="ChEBI" id="CHEBI:456216"/>
        <dbReference type="EC" id="2.7.2.4"/>
    </reaction>
</comment>
<dbReference type="GO" id="GO:0005524">
    <property type="term" value="F:ATP binding"/>
    <property type="evidence" value="ECO:0007669"/>
    <property type="project" value="UniProtKB-KW"/>
</dbReference>
<sequence>MSLVVHKYGGSSVADAEMIKNVAHRIADVRKKGTGVVAVVSAMGDSTDELIELAHSVSDQPHPRELDLLLSTGELVACTLLTMALADLGQEAVSLTGSQAGIHTDTSHGRARIHSVDTARMLKELQRSRIVVVAGFQGISEDEDITTLGRGGSDTTAVALAAALEAERCEIYTDVDGIYTADPRIVPEARKLSEISYDEMLELANYGAKMHPRSIELGSVFDVPIYVASSFNQTPGTLIHRIKSDAHSADKRDMEDRIKVTGIACTTNVAKITVRSVPDRPGVAAALFEPLAQSGISVDTIVQNTSEERTTDISFTVGGTDLGPALAKVEELTKEIGAGALISEANLAAVSVVGSGMQHTPGYASRMFRVLADGNVNIDMITTSEIRISCIIREDQAQEAVRLLHHGFQLDEPDQVDEPD</sequence>
<dbReference type="InterPro" id="IPR018042">
    <property type="entry name" value="Aspartate_kinase_CS"/>
</dbReference>
<dbReference type="AlphaFoldDB" id="A0A381UTX5"/>
<accession>A0A381UTX5</accession>
<feature type="domain" description="ACT" evidence="13">
    <location>
        <begin position="352"/>
        <end position="420"/>
    </location>
</feature>
<dbReference type="NCBIfam" id="NF005154">
    <property type="entry name" value="PRK06635.1-2"/>
    <property type="match status" value="1"/>
</dbReference>
<dbReference type="NCBIfam" id="NF005155">
    <property type="entry name" value="PRK06635.1-4"/>
    <property type="match status" value="1"/>
</dbReference>
<evidence type="ECO:0000256" key="3">
    <source>
        <dbReference type="ARBA" id="ARBA00010122"/>
    </source>
</evidence>
<dbReference type="EC" id="2.7.2.4" evidence="4"/>
<name>A0A381UTX5_9ZZZZ</name>